<dbReference type="EMBL" id="CM044704">
    <property type="protein sequence ID" value="KAI5669326.1"/>
    <property type="molecule type" value="Genomic_DNA"/>
</dbReference>
<gene>
    <name evidence="1" type="ORF">M9H77_19179</name>
</gene>
<protein>
    <submittedName>
        <fullName evidence="1">Uncharacterized protein</fullName>
    </submittedName>
</protein>
<proteinExistence type="predicted"/>
<comment type="caution">
    <text evidence="1">The sequence shown here is derived from an EMBL/GenBank/DDBJ whole genome shotgun (WGS) entry which is preliminary data.</text>
</comment>
<evidence type="ECO:0000313" key="1">
    <source>
        <dbReference type="EMBL" id="KAI5669326.1"/>
    </source>
</evidence>
<organism evidence="1 2">
    <name type="scientific">Catharanthus roseus</name>
    <name type="common">Madagascar periwinkle</name>
    <name type="synonym">Vinca rosea</name>
    <dbReference type="NCBI Taxonomy" id="4058"/>
    <lineage>
        <taxon>Eukaryota</taxon>
        <taxon>Viridiplantae</taxon>
        <taxon>Streptophyta</taxon>
        <taxon>Embryophyta</taxon>
        <taxon>Tracheophyta</taxon>
        <taxon>Spermatophyta</taxon>
        <taxon>Magnoliopsida</taxon>
        <taxon>eudicotyledons</taxon>
        <taxon>Gunneridae</taxon>
        <taxon>Pentapetalae</taxon>
        <taxon>asterids</taxon>
        <taxon>lamiids</taxon>
        <taxon>Gentianales</taxon>
        <taxon>Apocynaceae</taxon>
        <taxon>Rauvolfioideae</taxon>
        <taxon>Vinceae</taxon>
        <taxon>Catharanthinae</taxon>
        <taxon>Catharanthus</taxon>
    </lineage>
</organism>
<dbReference type="Proteomes" id="UP001060085">
    <property type="component" value="Linkage Group LG04"/>
</dbReference>
<evidence type="ECO:0000313" key="2">
    <source>
        <dbReference type="Proteomes" id="UP001060085"/>
    </source>
</evidence>
<accession>A0ACC0B9K3</accession>
<keyword evidence="2" id="KW-1185">Reference proteome</keyword>
<name>A0ACC0B9K3_CATRO</name>
<reference evidence="2" key="1">
    <citation type="journal article" date="2023" name="Nat. Plants">
        <title>Single-cell RNA sequencing provides a high-resolution roadmap for understanding the multicellular compartmentation of specialized metabolism.</title>
        <authorList>
            <person name="Sun S."/>
            <person name="Shen X."/>
            <person name="Li Y."/>
            <person name="Li Y."/>
            <person name="Wang S."/>
            <person name="Li R."/>
            <person name="Zhang H."/>
            <person name="Shen G."/>
            <person name="Guo B."/>
            <person name="Wei J."/>
            <person name="Xu J."/>
            <person name="St-Pierre B."/>
            <person name="Chen S."/>
            <person name="Sun C."/>
        </authorList>
    </citation>
    <scope>NUCLEOTIDE SEQUENCE [LARGE SCALE GENOMIC DNA]</scope>
</reference>
<sequence>MFQRSWFERIGAATALLVKATRIHYAFAPMSSRRCYESYNEDSKVVQEMIEIIPDLQGDISKNDKKEVPYLDGNDKVLACAKHFVGDAGTTKGINENSTVAKLHELLSIQMPGYLSQSSNVFLLLWFLTPAGMVLKCTPITISSPIPLKAPCDLGFVQGFVISDWEGLDKITSPSHANCTYSVLQSVLAGVDMIMVSFDHIEFIIILTSLVNTTLFQRVELMMLLGGFLE</sequence>